<dbReference type="Proteomes" id="UP000250275">
    <property type="component" value="Unassembled WGS sequence"/>
</dbReference>
<reference evidence="2 3" key="1">
    <citation type="submission" date="2015-07" db="EMBL/GenBank/DDBJ databases">
        <title>The genome of Eufriesea mexicana.</title>
        <authorList>
            <person name="Pan H."/>
            <person name="Kapheim K."/>
        </authorList>
    </citation>
    <scope>NUCLEOTIDE SEQUENCE [LARGE SCALE GENOMIC DNA]</scope>
    <source>
        <strain evidence="2">0111107269</strain>
        <tissue evidence="2">Whole body</tissue>
    </source>
</reference>
<dbReference type="OrthoDB" id="303107at2759"/>
<sequence length="208" mass="23135">MYSKKVPSNGSTFHDSDKANAKRPKLKKGIKEEKVPTTEDSDRTEDQEVIETKKIKVSQSKHTKGFGKEESSIQALNQATEQTLHDINKWLDDAPRLSEFSSGSDSPIFHSSSVESGRSSLKVEAPRKRPSSIKIFGPHGPSRPKKIQRTIDRLQPGKSKGNLLLKKPLNLSNINTTETMVQLTSDNDQTNKNTDEEPKLSLGTVLKN</sequence>
<name>A0A310S9G7_9HYME</name>
<evidence type="ECO:0000313" key="2">
    <source>
        <dbReference type="EMBL" id="OAD53448.1"/>
    </source>
</evidence>
<dbReference type="AlphaFoldDB" id="A0A310S9G7"/>
<feature type="non-terminal residue" evidence="2">
    <location>
        <position position="208"/>
    </location>
</feature>
<evidence type="ECO:0000313" key="3">
    <source>
        <dbReference type="Proteomes" id="UP000250275"/>
    </source>
</evidence>
<feature type="compositionally biased region" description="Polar residues" evidence="1">
    <location>
        <begin position="182"/>
        <end position="192"/>
    </location>
</feature>
<feature type="compositionally biased region" description="Polar residues" evidence="1">
    <location>
        <begin position="1"/>
        <end position="13"/>
    </location>
</feature>
<accession>A0A310S9G7</accession>
<organism evidence="2 3">
    <name type="scientific">Eufriesea mexicana</name>
    <dbReference type="NCBI Taxonomy" id="516756"/>
    <lineage>
        <taxon>Eukaryota</taxon>
        <taxon>Metazoa</taxon>
        <taxon>Ecdysozoa</taxon>
        <taxon>Arthropoda</taxon>
        <taxon>Hexapoda</taxon>
        <taxon>Insecta</taxon>
        <taxon>Pterygota</taxon>
        <taxon>Neoptera</taxon>
        <taxon>Endopterygota</taxon>
        <taxon>Hymenoptera</taxon>
        <taxon>Apocrita</taxon>
        <taxon>Aculeata</taxon>
        <taxon>Apoidea</taxon>
        <taxon>Anthophila</taxon>
        <taxon>Apidae</taxon>
        <taxon>Eufriesea</taxon>
    </lineage>
</organism>
<feature type="compositionally biased region" description="Basic and acidic residues" evidence="1">
    <location>
        <begin position="29"/>
        <end position="48"/>
    </location>
</feature>
<feature type="region of interest" description="Disordered" evidence="1">
    <location>
        <begin position="96"/>
        <end position="147"/>
    </location>
</feature>
<protein>
    <submittedName>
        <fullName evidence="2">Uncharacterized protein</fullName>
    </submittedName>
</protein>
<feature type="region of interest" description="Disordered" evidence="1">
    <location>
        <begin position="182"/>
        <end position="208"/>
    </location>
</feature>
<evidence type="ECO:0000256" key="1">
    <source>
        <dbReference type="SAM" id="MobiDB-lite"/>
    </source>
</evidence>
<feature type="compositionally biased region" description="Polar residues" evidence="1">
    <location>
        <begin position="99"/>
        <end position="119"/>
    </location>
</feature>
<proteinExistence type="predicted"/>
<gene>
    <name evidence="2" type="ORF">WN48_10004</name>
</gene>
<feature type="region of interest" description="Disordered" evidence="1">
    <location>
        <begin position="1"/>
        <end position="48"/>
    </location>
</feature>
<keyword evidence="3" id="KW-1185">Reference proteome</keyword>
<dbReference type="EMBL" id="KQ767283">
    <property type="protein sequence ID" value="OAD53448.1"/>
    <property type="molecule type" value="Genomic_DNA"/>
</dbReference>